<proteinExistence type="inferred from homology"/>
<dbReference type="SFLD" id="SFLDS00003">
    <property type="entry name" value="Haloacid_Dehalogenase"/>
    <property type="match status" value="1"/>
</dbReference>
<dbReference type="InterPro" id="IPR023198">
    <property type="entry name" value="PGP-like_dom2"/>
</dbReference>
<accession>A0ABS5EIV5</accession>
<evidence type="ECO:0000313" key="5">
    <source>
        <dbReference type="EMBL" id="MBR0650955.1"/>
    </source>
</evidence>
<dbReference type="NCBIfam" id="TIGR01549">
    <property type="entry name" value="HAD-SF-IA-v1"/>
    <property type="match status" value="1"/>
</dbReference>
<evidence type="ECO:0000256" key="3">
    <source>
        <dbReference type="ARBA" id="ARBA00006171"/>
    </source>
</evidence>
<dbReference type="InterPro" id="IPR050155">
    <property type="entry name" value="HAD-like_hydrolase_sf"/>
</dbReference>
<evidence type="ECO:0000313" key="6">
    <source>
        <dbReference type="Proteomes" id="UP000698752"/>
    </source>
</evidence>
<dbReference type="Pfam" id="PF13419">
    <property type="entry name" value="HAD_2"/>
    <property type="match status" value="1"/>
</dbReference>
<dbReference type="PANTHER" id="PTHR43434:SF1">
    <property type="entry name" value="PHOSPHOGLYCOLATE PHOSPHATASE"/>
    <property type="match status" value="1"/>
</dbReference>
<dbReference type="Gene3D" id="1.10.150.240">
    <property type="entry name" value="Putative phosphatase, domain 2"/>
    <property type="match status" value="1"/>
</dbReference>
<evidence type="ECO:0000256" key="1">
    <source>
        <dbReference type="ARBA" id="ARBA00000830"/>
    </source>
</evidence>
<dbReference type="Proteomes" id="UP000698752">
    <property type="component" value="Unassembled WGS sequence"/>
</dbReference>
<evidence type="ECO:0000256" key="4">
    <source>
        <dbReference type="ARBA" id="ARBA00013078"/>
    </source>
</evidence>
<dbReference type="GO" id="GO:0016787">
    <property type="term" value="F:hydrolase activity"/>
    <property type="evidence" value="ECO:0007669"/>
    <property type="project" value="UniProtKB-KW"/>
</dbReference>
<dbReference type="InterPro" id="IPR041492">
    <property type="entry name" value="HAD_2"/>
</dbReference>
<dbReference type="RefSeq" id="WP_211869627.1">
    <property type="nucleotide sequence ID" value="NZ_JAAEDI010000015.1"/>
</dbReference>
<keyword evidence="6" id="KW-1185">Reference proteome</keyword>
<protein>
    <recommendedName>
        <fullName evidence="4">phosphoglycolate phosphatase</fullName>
        <ecNumber evidence="4">3.1.3.18</ecNumber>
    </recommendedName>
</protein>
<dbReference type="PANTHER" id="PTHR43434">
    <property type="entry name" value="PHOSPHOGLYCOLATE PHOSPHATASE"/>
    <property type="match status" value="1"/>
</dbReference>
<dbReference type="Gene3D" id="3.40.50.1000">
    <property type="entry name" value="HAD superfamily/HAD-like"/>
    <property type="match status" value="1"/>
</dbReference>
<dbReference type="EMBL" id="JAAEDI010000015">
    <property type="protein sequence ID" value="MBR0650955.1"/>
    <property type="molecule type" value="Genomic_DNA"/>
</dbReference>
<comment type="pathway">
    <text evidence="2">Organic acid metabolism; glycolate biosynthesis; glycolate from 2-phosphoglycolate: step 1/1.</text>
</comment>
<dbReference type="InterPro" id="IPR023214">
    <property type="entry name" value="HAD_sf"/>
</dbReference>
<name>A0ABS5EIV5_9PROT</name>
<dbReference type="SFLD" id="SFLDG01129">
    <property type="entry name" value="C1.5:_HAD__Beta-PGM__Phosphata"/>
    <property type="match status" value="1"/>
</dbReference>
<dbReference type="InterPro" id="IPR036412">
    <property type="entry name" value="HAD-like_sf"/>
</dbReference>
<comment type="catalytic activity">
    <reaction evidence="1">
        <text>2-phosphoglycolate + H2O = glycolate + phosphate</text>
        <dbReference type="Rhea" id="RHEA:14369"/>
        <dbReference type="ChEBI" id="CHEBI:15377"/>
        <dbReference type="ChEBI" id="CHEBI:29805"/>
        <dbReference type="ChEBI" id="CHEBI:43474"/>
        <dbReference type="ChEBI" id="CHEBI:58033"/>
        <dbReference type="EC" id="3.1.3.18"/>
    </reaction>
</comment>
<dbReference type="SUPFAM" id="SSF56784">
    <property type="entry name" value="HAD-like"/>
    <property type="match status" value="1"/>
</dbReference>
<organism evidence="5 6">
    <name type="scientific">Neoroseomonas terrae</name>
    <dbReference type="NCBI Taxonomy" id="424799"/>
    <lineage>
        <taxon>Bacteria</taxon>
        <taxon>Pseudomonadati</taxon>
        <taxon>Pseudomonadota</taxon>
        <taxon>Alphaproteobacteria</taxon>
        <taxon>Acetobacterales</taxon>
        <taxon>Acetobacteraceae</taxon>
        <taxon>Neoroseomonas</taxon>
    </lineage>
</organism>
<gene>
    <name evidence="5" type="ORF">GXW78_14880</name>
</gene>
<comment type="similarity">
    <text evidence="3">Belongs to the HAD-like hydrolase superfamily. CbbY/CbbZ/Gph/YieH family.</text>
</comment>
<comment type="caution">
    <text evidence="5">The sequence shown here is derived from an EMBL/GenBank/DDBJ whole genome shotgun (WGS) entry which is preliminary data.</text>
</comment>
<keyword evidence="5" id="KW-0378">Hydrolase</keyword>
<sequence length="215" mass="22181">MDRIAVFDLDGTLVDSAADIHVSLDRAMAGLGLPGFSRAEVVAMIGDGVRALMTKALAARGRPLDEAVLARFVDDYTAQATVLTRPFEGIPEVLDALAAQGWRLAVCTNKPAEATRVLLNELGLTDRFVTLGCGDSFPVRKPDPQHLLATLAAAASSAAGAVMIGDHRNDVQAASGAGVPCIFAGWGYGPVAMADGAPVATAPGELPRMIAGLFA</sequence>
<dbReference type="EC" id="3.1.3.18" evidence="4"/>
<reference evidence="6" key="1">
    <citation type="journal article" date="2021" name="Syst. Appl. Microbiol.">
        <title>Roseomonas hellenica sp. nov., isolated from roots of wild-growing Alkanna tinctoria.</title>
        <authorList>
            <person name="Rat A."/>
            <person name="Naranjo H.D."/>
            <person name="Lebbe L."/>
            <person name="Cnockaert M."/>
            <person name="Krigas N."/>
            <person name="Grigoriadou K."/>
            <person name="Maloupa E."/>
            <person name="Willems A."/>
        </authorList>
    </citation>
    <scope>NUCLEOTIDE SEQUENCE [LARGE SCALE GENOMIC DNA]</scope>
    <source>
        <strain evidence="6">LMG 31159</strain>
    </source>
</reference>
<evidence type="ECO:0000256" key="2">
    <source>
        <dbReference type="ARBA" id="ARBA00004818"/>
    </source>
</evidence>
<dbReference type="InterPro" id="IPR006439">
    <property type="entry name" value="HAD-SF_hydro_IA"/>
</dbReference>